<dbReference type="InterPro" id="IPR016187">
    <property type="entry name" value="CTDL_fold"/>
</dbReference>
<reference evidence="5" key="1">
    <citation type="submission" date="2021-10" db="EMBL/GenBank/DDBJ databases">
        <title>Tropical sea cucumber genome reveals ecological adaptation and Cuvierian tubules defense mechanism.</title>
        <authorList>
            <person name="Chen T."/>
        </authorList>
    </citation>
    <scope>NUCLEOTIDE SEQUENCE</scope>
    <source>
        <strain evidence="5">Nanhai2018</strain>
        <tissue evidence="5">Muscle</tissue>
    </source>
</reference>
<dbReference type="CDD" id="cd00057">
    <property type="entry name" value="FA58C"/>
    <property type="match status" value="1"/>
</dbReference>
<keyword evidence="2" id="KW-0732">Signal</keyword>
<dbReference type="InterPro" id="IPR018378">
    <property type="entry name" value="C-type_lectin_CS"/>
</dbReference>
<dbReference type="Pfam" id="PF00059">
    <property type="entry name" value="Lectin_C"/>
    <property type="match status" value="1"/>
</dbReference>
<dbReference type="Pfam" id="PF00754">
    <property type="entry name" value="F5_F8_type_C"/>
    <property type="match status" value="1"/>
</dbReference>
<proteinExistence type="predicted"/>
<dbReference type="SMART" id="SM00034">
    <property type="entry name" value="CLECT"/>
    <property type="match status" value="1"/>
</dbReference>
<dbReference type="SUPFAM" id="SSF49785">
    <property type="entry name" value="Galactose-binding domain-like"/>
    <property type="match status" value="1"/>
</dbReference>
<dbReference type="Proteomes" id="UP001152320">
    <property type="component" value="Chromosome 11"/>
</dbReference>
<organism evidence="5 6">
    <name type="scientific">Holothuria leucospilota</name>
    <name type="common">Black long sea cucumber</name>
    <name type="synonym">Mertensiothuria leucospilota</name>
    <dbReference type="NCBI Taxonomy" id="206669"/>
    <lineage>
        <taxon>Eukaryota</taxon>
        <taxon>Metazoa</taxon>
        <taxon>Echinodermata</taxon>
        <taxon>Eleutherozoa</taxon>
        <taxon>Echinozoa</taxon>
        <taxon>Holothuroidea</taxon>
        <taxon>Aspidochirotacea</taxon>
        <taxon>Aspidochirotida</taxon>
        <taxon>Holothuriidae</taxon>
        <taxon>Holothuria</taxon>
    </lineage>
</organism>
<comment type="caution">
    <text evidence="5">The sequence shown here is derived from an EMBL/GenBank/DDBJ whole genome shotgun (WGS) entry which is preliminary data.</text>
</comment>
<dbReference type="Gene3D" id="2.60.120.260">
    <property type="entry name" value="Galactose-binding domain-like"/>
    <property type="match status" value="1"/>
</dbReference>
<keyword evidence="1" id="KW-1015">Disulfide bond</keyword>
<dbReference type="PROSITE" id="PS50041">
    <property type="entry name" value="C_TYPE_LECTIN_2"/>
    <property type="match status" value="1"/>
</dbReference>
<feature type="chain" id="PRO_5040363099" evidence="2">
    <location>
        <begin position="29"/>
        <end position="313"/>
    </location>
</feature>
<sequence length="313" mass="35549">MWFHVRTRWKRHMLTLYMTILSLKGAISDELSTIPSLGAAIGGSLPSNSFSASSQFNILSPANKGRLNLRGSYAAWIPAVADASPWIQVDLKILSDVLAVVTTGRGDGRPQFTRAYSVSYSVDGSNFDVISKENETKQIFTANVNKNSPVTNYIDPPVQARFVRIHPTECSDDGPCALRLDILGYHACKDNFKRFGPHCYFYFSTARDYSYHQMNCMTYGGNLASITSEEENDFISELSKNSRSWIGGKLDAMTDKHFWIDGSEWRFTKWRKREPNRTNQRELCLETNFVRPGLWNDHFCHFNKTAVCEKVLP</sequence>
<evidence type="ECO:0000256" key="2">
    <source>
        <dbReference type="SAM" id="SignalP"/>
    </source>
</evidence>
<evidence type="ECO:0000259" key="3">
    <source>
        <dbReference type="PROSITE" id="PS50022"/>
    </source>
</evidence>
<feature type="signal peptide" evidence="2">
    <location>
        <begin position="1"/>
        <end position="28"/>
    </location>
</feature>
<dbReference type="InterPro" id="IPR000421">
    <property type="entry name" value="FA58C"/>
</dbReference>
<evidence type="ECO:0000313" key="5">
    <source>
        <dbReference type="EMBL" id="KAJ8033041.1"/>
    </source>
</evidence>
<evidence type="ECO:0000313" key="6">
    <source>
        <dbReference type="Proteomes" id="UP001152320"/>
    </source>
</evidence>
<dbReference type="InterPro" id="IPR016186">
    <property type="entry name" value="C-type_lectin-like/link_sf"/>
</dbReference>
<dbReference type="OrthoDB" id="441660at2759"/>
<keyword evidence="6" id="KW-1185">Reference proteome</keyword>
<dbReference type="PROSITE" id="PS00615">
    <property type="entry name" value="C_TYPE_LECTIN_1"/>
    <property type="match status" value="1"/>
</dbReference>
<dbReference type="PROSITE" id="PS50022">
    <property type="entry name" value="FA58C_3"/>
    <property type="match status" value="1"/>
</dbReference>
<accession>A0A9Q1BUG3</accession>
<dbReference type="EMBL" id="JAIZAY010000011">
    <property type="protein sequence ID" value="KAJ8033041.1"/>
    <property type="molecule type" value="Genomic_DNA"/>
</dbReference>
<dbReference type="PROSITE" id="PS01285">
    <property type="entry name" value="FA58C_1"/>
    <property type="match status" value="1"/>
</dbReference>
<dbReference type="Gene3D" id="3.10.100.10">
    <property type="entry name" value="Mannose-Binding Protein A, subunit A"/>
    <property type="match status" value="1"/>
</dbReference>
<evidence type="ECO:0000256" key="1">
    <source>
        <dbReference type="ARBA" id="ARBA00023157"/>
    </source>
</evidence>
<dbReference type="PANTHER" id="PTHR24543">
    <property type="entry name" value="MULTICOPPER OXIDASE-RELATED"/>
    <property type="match status" value="1"/>
</dbReference>
<feature type="domain" description="C-type lectin" evidence="4">
    <location>
        <begin position="195"/>
        <end position="309"/>
    </location>
</feature>
<protein>
    <submittedName>
        <fullName evidence="5">Lectin</fullName>
    </submittedName>
</protein>
<gene>
    <name evidence="5" type="ORF">HOLleu_23164</name>
</gene>
<dbReference type="InterPro" id="IPR001304">
    <property type="entry name" value="C-type_lectin-like"/>
</dbReference>
<feature type="domain" description="F5/8 type C" evidence="3">
    <location>
        <begin position="32"/>
        <end position="185"/>
    </location>
</feature>
<dbReference type="CDD" id="cd00037">
    <property type="entry name" value="CLECT"/>
    <property type="match status" value="1"/>
</dbReference>
<dbReference type="PANTHER" id="PTHR24543:SF325">
    <property type="entry name" value="F5_8 TYPE C DOMAIN-CONTAINING PROTEIN"/>
    <property type="match status" value="1"/>
</dbReference>
<dbReference type="AlphaFoldDB" id="A0A9Q1BUG3"/>
<dbReference type="InterPro" id="IPR008979">
    <property type="entry name" value="Galactose-bd-like_sf"/>
</dbReference>
<evidence type="ECO:0000259" key="4">
    <source>
        <dbReference type="PROSITE" id="PS50041"/>
    </source>
</evidence>
<name>A0A9Q1BUG3_HOLLE</name>
<dbReference type="SMART" id="SM00231">
    <property type="entry name" value="FA58C"/>
    <property type="match status" value="1"/>
</dbReference>
<dbReference type="SUPFAM" id="SSF56436">
    <property type="entry name" value="C-type lectin-like"/>
    <property type="match status" value="1"/>
</dbReference>